<dbReference type="InterPro" id="IPR037034">
    <property type="entry name" value="RNA_pol_Rpb2_2_sf"/>
</dbReference>
<feature type="domain" description="RNA polymerase Rpb2" evidence="11">
    <location>
        <begin position="153"/>
        <end position="326"/>
    </location>
</feature>
<dbReference type="CDD" id="cd00653">
    <property type="entry name" value="RNA_pol_B_RPB2"/>
    <property type="match status" value="1"/>
</dbReference>
<dbReference type="InterPro" id="IPR007121">
    <property type="entry name" value="RNA_pol_bsu_CS"/>
</dbReference>
<name>A0A1F6E4V2_9BACT</name>
<dbReference type="Pfam" id="PF00562">
    <property type="entry name" value="RNA_pol_Rpb2_6"/>
    <property type="match status" value="1"/>
</dbReference>
<evidence type="ECO:0000256" key="1">
    <source>
        <dbReference type="ARBA" id="ARBA00022478"/>
    </source>
</evidence>
<protein>
    <recommendedName>
        <fullName evidence="6 8">DNA-directed RNA polymerase subunit beta</fullName>
        <shortName evidence="6">RNAP subunit beta</shortName>
        <ecNumber evidence="6 8">2.7.7.6</ecNumber>
    </recommendedName>
    <alternativeName>
        <fullName evidence="6">RNA polymerase subunit beta</fullName>
    </alternativeName>
    <alternativeName>
        <fullName evidence="6">Transcriptase subunit beta</fullName>
    </alternativeName>
</protein>
<evidence type="ECO:0000256" key="5">
    <source>
        <dbReference type="ARBA" id="ARBA00048552"/>
    </source>
</evidence>
<dbReference type="InterPro" id="IPR007120">
    <property type="entry name" value="DNA-dir_RNAP_su2_dom"/>
</dbReference>
<evidence type="ECO:0000256" key="2">
    <source>
        <dbReference type="ARBA" id="ARBA00022679"/>
    </source>
</evidence>
<dbReference type="EC" id="2.7.7.6" evidence="6 8"/>
<dbReference type="InterPro" id="IPR007645">
    <property type="entry name" value="RNA_pol_Rpb2_3"/>
</dbReference>
<evidence type="ECO:0000256" key="8">
    <source>
        <dbReference type="RuleBase" id="RU363031"/>
    </source>
</evidence>
<dbReference type="GO" id="GO:0006351">
    <property type="term" value="P:DNA-templated transcription"/>
    <property type="evidence" value="ECO:0007669"/>
    <property type="project" value="UniProtKB-UniRule"/>
</dbReference>
<dbReference type="GO" id="GO:0000428">
    <property type="term" value="C:DNA-directed RNA polymerase complex"/>
    <property type="evidence" value="ECO:0007669"/>
    <property type="project" value="UniProtKB-KW"/>
</dbReference>
<dbReference type="PROSITE" id="PS01166">
    <property type="entry name" value="RNA_POL_BETA"/>
    <property type="match status" value="1"/>
</dbReference>
<dbReference type="PANTHER" id="PTHR20856">
    <property type="entry name" value="DNA-DIRECTED RNA POLYMERASE I SUBUNIT 2"/>
    <property type="match status" value="1"/>
</dbReference>
<comment type="subunit">
    <text evidence="6 8">The RNAP catalytic core consists of 2 alpha, 1 beta, 1 beta' and 1 omega subunit. When a sigma factor is associated with the core the holoenzyme is formed, which can initiate transcription.</text>
</comment>
<dbReference type="Gene3D" id="2.40.270.10">
    <property type="entry name" value="DNA-directed RNA polymerase, subunit 2, domain 6"/>
    <property type="match status" value="2"/>
</dbReference>
<dbReference type="STRING" id="1798499.A3C95_01280"/>
<comment type="function">
    <text evidence="6 8">DNA-dependent RNA polymerase catalyzes the transcription of DNA into RNA using the four ribonucleoside triphosphates as substrates.</text>
</comment>
<dbReference type="Pfam" id="PF04563">
    <property type="entry name" value="RNA_pol_Rpb2_1"/>
    <property type="match status" value="1"/>
</dbReference>
<evidence type="ECO:0000259" key="11">
    <source>
        <dbReference type="Pfam" id="PF04561"/>
    </source>
</evidence>
<evidence type="ECO:0000259" key="12">
    <source>
        <dbReference type="Pfam" id="PF04563"/>
    </source>
</evidence>
<evidence type="ECO:0000259" key="14">
    <source>
        <dbReference type="Pfam" id="PF10385"/>
    </source>
</evidence>
<feature type="domain" description="RNA polymerase beta subunit protrusion" evidence="12">
    <location>
        <begin position="24"/>
        <end position="359"/>
    </location>
</feature>
<comment type="catalytic activity">
    <reaction evidence="5 6 8">
        <text>RNA(n) + a ribonucleoside 5'-triphosphate = RNA(n+1) + diphosphate</text>
        <dbReference type="Rhea" id="RHEA:21248"/>
        <dbReference type="Rhea" id="RHEA-COMP:14527"/>
        <dbReference type="Rhea" id="RHEA-COMP:17342"/>
        <dbReference type="ChEBI" id="CHEBI:33019"/>
        <dbReference type="ChEBI" id="CHEBI:61557"/>
        <dbReference type="ChEBI" id="CHEBI:140395"/>
        <dbReference type="EC" id="2.7.7.6"/>
    </reaction>
</comment>
<dbReference type="Gene3D" id="3.90.1110.10">
    <property type="entry name" value="RNA polymerase Rpb2, domain 2"/>
    <property type="match status" value="1"/>
</dbReference>
<dbReference type="NCBIfam" id="TIGR02013">
    <property type="entry name" value="rpoB"/>
    <property type="match status" value="1"/>
</dbReference>
<evidence type="ECO:0000313" key="15">
    <source>
        <dbReference type="EMBL" id="OGG68744.1"/>
    </source>
</evidence>
<feature type="domain" description="RNA polymerase Rpb2" evidence="10">
    <location>
        <begin position="977"/>
        <end position="1049"/>
    </location>
</feature>
<keyword evidence="4 6" id="KW-0804">Transcription</keyword>
<evidence type="ECO:0000259" key="10">
    <source>
        <dbReference type="Pfam" id="PF04560"/>
    </source>
</evidence>
<dbReference type="Gene3D" id="2.30.150.10">
    <property type="entry name" value="DNA-directed RNA polymerase, beta subunit, external 1 domain"/>
    <property type="match status" value="1"/>
</dbReference>
<dbReference type="GO" id="GO:0032549">
    <property type="term" value="F:ribonucleoside binding"/>
    <property type="evidence" value="ECO:0007669"/>
    <property type="project" value="InterPro"/>
</dbReference>
<sequence>MHNKPLPQKTFGAYRAPFVPFPDLVGHQRSSFEWLIKEGLKELFKEFSPISDYSGKKFELKFEEFEIGEFKYGEEFARENMRTYEASLKVNVRLRNKTLGTEKTQEIFLADLPIMTPHGSFIVSGVERAIVPQLARSFGAFFVAEFIRGKQFFGAKIIPSRGVWIEIDSEADGAIFVKIDRKRKFPVTNLLTVFGAGLRDKIAEKFADDETALSAIRATLAHDTASSIEEAYIEIHRRMRDGDLATPENAKNFVQALFSPERYDLSKVGRHRLNARFNLPTTEKQLEKRALSLSDFVRIIAEIARLNADPNARPDDIDHLGFRRVRFVGELLQARMRVGMSRMKRNIQDRMSTIESETTLPMSLINPRPFAASVREFFTANQLSQFMDQQNILAELENMRTLSALGPGGLTRERAGFEVRDVHASHYGRLCPIHTPEGQNIGLILRMATHARTNNYGVIETPYVRVKGGKVTDEVVYLNALEEEGETIAHAATELGASLRIVDEAVEARRRGEPVIVPREEVTLIDASTYQMFSVATAMIPFVDHDDANRALMGSNMQKQATPVLLPEIPLVATGIEAHAARNTGRLIIANEAGEVSYVDARRIVLVNREGKKKEYHLQGLTQTNQNSAFYQRPSVAVGDKVKKGDILADASSSANGQMALGQNVRVAFMSWSGANYEDAIIISERLVEDAKFTTVHIEDFECVVRDTKLGPEVTTHDIPNVGELRLKNLDEEGVIRIGAEVRPGDILVGKVTPKGETQLTPEERLLRSIFGDKAKDVKDTSLRMEGGKRGRVIGVRVFSREKGDQLESGIIKKIVVMVAQVRNVSVGDKLAGRHGNKGVISRVLPVEDMPYDRDGNPVDIILTPLGVPSRMNLGQILEMHLGLAAHTLGYQAIVPPFAGASADEIRDELEAAGVSRSGKMTLYDGRTGESFAQPISVGYMYILKLHHMVEDKIHMRSIGPYSLITQQPLGGKAQNGGQRFGEMEVWALLGYGSAYTLREMLTIKSDDITGRSAAFDAIVKGEPIAHTGTPASFSVLTNQIRGLALNLEPMDLPPEKE</sequence>
<comment type="caution">
    <text evidence="15">The sequence shown here is derived from an EMBL/GenBank/DDBJ whole genome shotgun (WGS) entry which is preliminary data.</text>
</comment>
<dbReference type="EMBL" id="MFLM01000004">
    <property type="protein sequence ID" value="OGG68744.1"/>
    <property type="molecule type" value="Genomic_DNA"/>
</dbReference>
<dbReference type="Pfam" id="PF04561">
    <property type="entry name" value="RNA_pol_Rpb2_2"/>
    <property type="match status" value="1"/>
</dbReference>
<dbReference type="Pfam" id="PF04565">
    <property type="entry name" value="RNA_pol_Rpb2_3"/>
    <property type="match status" value="1"/>
</dbReference>
<dbReference type="InterPro" id="IPR007644">
    <property type="entry name" value="RNA_pol_bsu_protrusion"/>
</dbReference>
<comment type="similarity">
    <text evidence="6 7">Belongs to the RNA polymerase beta chain family.</text>
</comment>
<evidence type="ECO:0000256" key="3">
    <source>
        <dbReference type="ARBA" id="ARBA00022695"/>
    </source>
</evidence>
<feature type="domain" description="DNA-directed RNA polymerase subunit 2 hybrid-binding" evidence="9">
    <location>
        <begin position="589"/>
        <end position="975"/>
    </location>
</feature>
<feature type="domain" description="DNA-directed RNA polymerase beta subunit external 1" evidence="14">
    <location>
        <begin position="463"/>
        <end position="528"/>
    </location>
</feature>
<evidence type="ECO:0000259" key="9">
    <source>
        <dbReference type="Pfam" id="PF00562"/>
    </source>
</evidence>
<gene>
    <name evidence="6" type="primary">rpoB</name>
    <name evidence="15" type="ORF">A3C95_01280</name>
</gene>
<proteinExistence type="inferred from homology"/>
<dbReference type="GO" id="GO:0003677">
    <property type="term" value="F:DNA binding"/>
    <property type="evidence" value="ECO:0007669"/>
    <property type="project" value="UniProtKB-UniRule"/>
</dbReference>
<dbReference type="GO" id="GO:0003899">
    <property type="term" value="F:DNA-directed RNA polymerase activity"/>
    <property type="evidence" value="ECO:0007669"/>
    <property type="project" value="UniProtKB-UniRule"/>
</dbReference>
<dbReference type="InterPro" id="IPR007642">
    <property type="entry name" value="RNA_pol_Rpb2_2"/>
</dbReference>
<dbReference type="InterPro" id="IPR014724">
    <property type="entry name" value="RNA_pol_RPB2_OB-fold"/>
</dbReference>
<keyword evidence="3 6" id="KW-0548">Nucleotidyltransferase</keyword>
<dbReference type="Gene3D" id="2.40.50.150">
    <property type="match status" value="1"/>
</dbReference>
<evidence type="ECO:0000259" key="13">
    <source>
        <dbReference type="Pfam" id="PF04565"/>
    </source>
</evidence>
<reference evidence="15 16" key="1">
    <citation type="journal article" date="2016" name="Nat. Commun.">
        <title>Thousands of microbial genomes shed light on interconnected biogeochemical processes in an aquifer system.</title>
        <authorList>
            <person name="Anantharaman K."/>
            <person name="Brown C.T."/>
            <person name="Hug L.A."/>
            <person name="Sharon I."/>
            <person name="Castelle C.J."/>
            <person name="Probst A.J."/>
            <person name="Thomas B.C."/>
            <person name="Singh A."/>
            <person name="Wilkins M.J."/>
            <person name="Karaoz U."/>
            <person name="Brodie E.L."/>
            <person name="Williams K.H."/>
            <person name="Hubbard S.S."/>
            <person name="Banfield J.F."/>
        </authorList>
    </citation>
    <scope>NUCLEOTIDE SEQUENCE [LARGE SCALE GENOMIC DNA]</scope>
</reference>
<dbReference type="Pfam" id="PF04560">
    <property type="entry name" value="RNA_pol_Rpb2_7"/>
    <property type="match status" value="1"/>
</dbReference>
<dbReference type="Gene3D" id="2.40.50.100">
    <property type="match status" value="1"/>
</dbReference>
<keyword evidence="2 6" id="KW-0808">Transferase</keyword>
<dbReference type="InterPro" id="IPR042107">
    <property type="entry name" value="DNA-dir_RNA_pol_bsu_ext_1_sf"/>
</dbReference>
<dbReference type="SUPFAM" id="SSF64484">
    <property type="entry name" value="beta and beta-prime subunits of DNA dependent RNA-polymerase"/>
    <property type="match status" value="1"/>
</dbReference>
<dbReference type="HAMAP" id="MF_01321">
    <property type="entry name" value="RNApol_bact_RpoB"/>
    <property type="match status" value="1"/>
</dbReference>
<feature type="domain" description="RNA polymerase Rpb2" evidence="13">
    <location>
        <begin position="385"/>
        <end position="452"/>
    </location>
</feature>
<keyword evidence="1 6" id="KW-0240">DNA-directed RNA polymerase</keyword>
<evidence type="ECO:0000256" key="6">
    <source>
        <dbReference type="HAMAP-Rule" id="MF_01321"/>
    </source>
</evidence>
<dbReference type="Pfam" id="PF10385">
    <property type="entry name" value="RNA_pol_Rpb2_45"/>
    <property type="match status" value="1"/>
</dbReference>
<dbReference type="InterPro" id="IPR037033">
    <property type="entry name" value="DNA-dir_RNAP_su2_hyb_sf"/>
</dbReference>
<dbReference type="Proteomes" id="UP000177107">
    <property type="component" value="Unassembled WGS sequence"/>
</dbReference>
<organism evidence="15 16">
    <name type="scientific">Candidatus Kaiserbacteria bacterium RIFCSPHIGHO2_02_FULL_56_30</name>
    <dbReference type="NCBI Taxonomy" id="1798499"/>
    <lineage>
        <taxon>Bacteria</taxon>
        <taxon>Candidatus Kaiseribacteriota</taxon>
    </lineage>
</organism>
<accession>A0A1F6E4V2</accession>
<dbReference type="InterPro" id="IPR007641">
    <property type="entry name" value="RNA_pol_Rpb2_7"/>
</dbReference>
<evidence type="ECO:0000256" key="4">
    <source>
        <dbReference type="ARBA" id="ARBA00023163"/>
    </source>
</evidence>
<evidence type="ECO:0000256" key="7">
    <source>
        <dbReference type="RuleBase" id="RU000434"/>
    </source>
</evidence>
<dbReference type="InterPro" id="IPR015712">
    <property type="entry name" value="DNA-dir_RNA_pol_su2"/>
</dbReference>
<dbReference type="InterPro" id="IPR010243">
    <property type="entry name" value="RNA_pol_bsu_bac"/>
</dbReference>
<dbReference type="Gene3D" id="3.90.1800.10">
    <property type="entry name" value="RNA polymerase alpha subunit dimerisation domain"/>
    <property type="match status" value="1"/>
</dbReference>
<evidence type="ECO:0000313" key="16">
    <source>
        <dbReference type="Proteomes" id="UP000177107"/>
    </source>
</evidence>
<dbReference type="InterPro" id="IPR019462">
    <property type="entry name" value="DNA-dir_RNA_pol_bsu_external_1"/>
</dbReference>
<dbReference type="AlphaFoldDB" id="A0A1F6E4V2"/>
<dbReference type="Gene3D" id="3.90.1100.10">
    <property type="match status" value="1"/>
</dbReference>
<dbReference type="NCBIfam" id="NF001616">
    <property type="entry name" value="PRK00405.1"/>
    <property type="match status" value="1"/>
</dbReference>